<feature type="domain" description="DRBM" evidence="2">
    <location>
        <begin position="48"/>
        <end position="120"/>
    </location>
</feature>
<keyword evidence="4" id="KW-1185">Reference proteome</keyword>
<evidence type="ECO:0000313" key="3">
    <source>
        <dbReference type="EMBL" id="KAI0306876.1"/>
    </source>
</evidence>
<dbReference type="GO" id="GO:0003723">
    <property type="term" value="F:RNA binding"/>
    <property type="evidence" value="ECO:0007669"/>
    <property type="project" value="UniProtKB-UniRule"/>
</dbReference>
<dbReference type="InterPro" id="IPR014720">
    <property type="entry name" value="dsRBD_dom"/>
</dbReference>
<gene>
    <name evidence="3" type="ORF">B0F90DRAFT_1665249</name>
</gene>
<dbReference type="SUPFAM" id="SSF54768">
    <property type="entry name" value="dsRNA-binding domain-like"/>
    <property type="match status" value="1"/>
</dbReference>
<evidence type="ECO:0000259" key="2">
    <source>
        <dbReference type="PROSITE" id="PS50137"/>
    </source>
</evidence>
<dbReference type="AlphaFoldDB" id="A0AAD4MAM0"/>
<sequence>MEGPRQGPSHEVLEGFSCENFGCKMIVGLCGKGPPNHLNGGWGSLMADPVRDLNNFLQGQPGGSLTKDFMWVSKKEGPEHGAIYHVTAIFRGVHVGVGHGSSIGSAKRDASVQALEYLRSHGNGTN</sequence>
<evidence type="ECO:0000256" key="1">
    <source>
        <dbReference type="PROSITE-ProRule" id="PRU00266"/>
    </source>
</evidence>
<reference evidence="3" key="1">
    <citation type="journal article" date="2022" name="New Phytol.">
        <title>Evolutionary transition to the ectomycorrhizal habit in the genomes of a hyperdiverse lineage of mushroom-forming fungi.</title>
        <authorList>
            <person name="Looney B."/>
            <person name="Miyauchi S."/>
            <person name="Morin E."/>
            <person name="Drula E."/>
            <person name="Courty P.E."/>
            <person name="Kohler A."/>
            <person name="Kuo A."/>
            <person name="LaButti K."/>
            <person name="Pangilinan J."/>
            <person name="Lipzen A."/>
            <person name="Riley R."/>
            <person name="Andreopoulos W."/>
            <person name="He G."/>
            <person name="Johnson J."/>
            <person name="Nolan M."/>
            <person name="Tritt A."/>
            <person name="Barry K.W."/>
            <person name="Grigoriev I.V."/>
            <person name="Nagy L.G."/>
            <person name="Hibbett D."/>
            <person name="Henrissat B."/>
            <person name="Matheny P.B."/>
            <person name="Labbe J."/>
            <person name="Martin F.M."/>
        </authorList>
    </citation>
    <scope>NUCLEOTIDE SEQUENCE</scope>
    <source>
        <strain evidence="3">BPL690</strain>
    </source>
</reference>
<dbReference type="Pfam" id="PF00035">
    <property type="entry name" value="dsrm"/>
    <property type="match status" value="1"/>
</dbReference>
<dbReference type="EMBL" id="WTXG01000002">
    <property type="protein sequence ID" value="KAI0306876.1"/>
    <property type="molecule type" value="Genomic_DNA"/>
</dbReference>
<name>A0AAD4MAM0_9AGAM</name>
<evidence type="ECO:0000313" key="4">
    <source>
        <dbReference type="Proteomes" id="UP001203297"/>
    </source>
</evidence>
<proteinExistence type="predicted"/>
<comment type="caution">
    <text evidence="3">The sequence shown here is derived from an EMBL/GenBank/DDBJ whole genome shotgun (WGS) entry which is preliminary data.</text>
</comment>
<dbReference type="PROSITE" id="PS50137">
    <property type="entry name" value="DS_RBD"/>
    <property type="match status" value="1"/>
</dbReference>
<accession>A0AAD4MAM0</accession>
<organism evidence="3 4">
    <name type="scientific">Multifurca ochricompacta</name>
    <dbReference type="NCBI Taxonomy" id="376703"/>
    <lineage>
        <taxon>Eukaryota</taxon>
        <taxon>Fungi</taxon>
        <taxon>Dikarya</taxon>
        <taxon>Basidiomycota</taxon>
        <taxon>Agaricomycotina</taxon>
        <taxon>Agaricomycetes</taxon>
        <taxon>Russulales</taxon>
        <taxon>Russulaceae</taxon>
        <taxon>Multifurca</taxon>
    </lineage>
</organism>
<protein>
    <recommendedName>
        <fullName evidence="2">DRBM domain-containing protein</fullName>
    </recommendedName>
</protein>
<dbReference type="Proteomes" id="UP001203297">
    <property type="component" value="Unassembled WGS sequence"/>
</dbReference>
<keyword evidence="1" id="KW-0694">RNA-binding</keyword>
<dbReference type="Gene3D" id="3.30.160.20">
    <property type="match status" value="1"/>
</dbReference>